<sequence length="74" mass="8803">MWEDKKERLDKRRRTPSGKWIYARRKETVERSFADAKELHGYRYARYRGLERVKGQCLLTAAAQNMKKIALMAA</sequence>
<evidence type="ECO:0000313" key="3">
    <source>
        <dbReference type="Proteomes" id="UP000028006"/>
    </source>
</evidence>
<name>A0A081N9S9_9GAMM</name>
<dbReference type="Pfam" id="PF13751">
    <property type="entry name" value="DDE_Tnp_1_6"/>
    <property type="match status" value="1"/>
</dbReference>
<dbReference type="InterPro" id="IPR025668">
    <property type="entry name" value="Tnp_DDE_dom"/>
</dbReference>
<protein>
    <recommendedName>
        <fullName evidence="1">Transposase DDE domain-containing protein</fullName>
    </recommendedName>
</protein>
<dbReference type="Proteomes" id="UP000028006">
    <property type="component" value="Unassembled WGS sequence"/>
</dbReference>
<keyword evidence="3" id="KW-1185">Reference proteome</keyword>
<comment type="caution">
    <text evidence="2">The sequence shown here is derived from an EMBL/GenBank/DDBJ whole genome shotgun (WGS) entry which is preliminary data.</text>
</comment>
<reference evidence="2 3" key="1">
    <citation type="submission" date="2014-06" db="EMBL/GenBank/DDBJ databases">
        <title>Whole Genome Sequences of Three Symbiotic Endozoicomonas Bacteria.</title>
        <authorList>
            <person name="Neave M.J."/>
            <person name="Apprill A."/>
            <person name="Voolstra C.R."/>
        </authorList>
    </citation>
    <scope>NUCLEOTIDE SEQUENCE [LARGE SCALE GENOMIC DNA]</scope>
    <source>
        <strain evidence="2 3">LMG 24815</strain>
    </source>
</reference>
<evidence type="ECO:0000313" key="2">
    <source>
        <dbReference type="EMBL" id="KEQ15202.1"/>
    </source>
</evidence>
<dbReference type="eggNOG" id="COG3039">
    <property type="taxonomic scope" value="Bacteria"/>
</dbReference>
<feature type="domain" description="Transposase DDE" evidence="1">
    <location>
        <begin position="2"/>
        <end position="69"/>
    </location>
</feature>
<gene>
    <name evidence="2" type="ORF">GZ77_00440</name>
</gene>
<accession>A0A081N9S9</accession>
<dbReference type="EMBL" id="JOKG01000001">
    <property type="protein sequence ID" value="KEQ15202.1"/>
    <property type="molecule type" value="Genomic_DNA"/>
</dbReference>
<evidence type="ECO:0000259" key="1">
    <source>
        <dbReference type="Pfam" id="PF13751"/>
    </source>
</evidence>
<organism evidence="2 3">
    <name type="scientific">Endozoicomonas montiporae</name>
    <dbReference type="NCBI Taxonomy" id="1027273"/>
    <lineage>
        <taxon>Bacteria</taxon>
        <taxon>Pseudomonadati</taxon>
        <taxon>Pseudomonadota</taxon>
        <taxon>Gammaproteobacteria</taxon>
        <taxon>Oceanospirillales</taxon>
        <taxon>Endozoicomonadaceae</taxon>
        <taxon>Endozoicomonas</taxon>
    </lineage>
</organism>
<dbReference type="AlphaFoldDB" id="A0A081N9S9"/>
<proteinExistence type="predicted"/>